<dbReference type="InterPro" id="IPR016024">
    <property type="entry name" value="ARM-type_fold"/>
</dbReference>
<dbReference type="InterPro" id="IPR011989">
    <property type="entry name" value="ARM-like"/>
</dbReference>
<evidence type="ECO:0000256" key="3">
    <source>
        <dbReference type="ARBA" id="ARBA00022884"/>
    </source>
</evidence>
<dbReference type="InterPro" id="IPR033133">
    <property type="entry name" value="PUM-HD"/>
</dbReference>
<dbReference type="EnsemblPlants" id="Kaladp0080s0089.1.v1.1">
    <property type="protein sequence ID" value="Kaladp0080s0089.1.v1.1"/>
    <property type="gene ID" value="Kaladp0080s0089.v1.1"/>
</dbReference>
<organism evidence="7 8">
    <name type="scientific">Kalanchoe fedtschenkoi</name>
    <name type="common">Lavender scallops</name>
    <name type="synonym">South American air plant</name>
    <dbReference type="NCBI Taxonomy" id="63787"/>
    <lineage>
        <taxon>Eukaryota</taxon>
        <taxon>Viridiplantae</taxon>
        <taxon>Streptophyta</taxon>
        <taxon>Embryophyta</taxon>
        <taxon>Tracheophyta</taxon>
        <taxon>Spermatophyta</taxon>
        <taxon>Magnoliopsida</taxon>
        <taxon>eudicotyledons</taxon>
        <taxon>Gunneridae</taxon>
        <taxon>Pentapetalae</taxon>
        <taxon>Saxifragales</taxon>
        <taxon>Crassulaceae</taxon>
        <taxon>Kalanchoe</taxon>
    </lineage>
</organism>
<dbReference type="Pfam" id="PF00806">
    <property type="entry name" value="PUF"/>
    <property type="match status" value="4"/>
</dbReference>
<feature type="repeat" description="Pumilio" evidence="4">
    <location>
        <begin position="523"/>
        <end position="560"/>
    </location>
</feature>
<evidence type="ECO:0000313" key="8">
    <source>
        <dbReference type="Proteomes" id="UP000594263"/>
    </source>
</evidence>
<name>A0A7N0UQ60_KALFE</name>
<dbReference type="PANTHER" id="PTHR12537">
    <property type="entry name" value="RNA BINDING PROTEIN PUMILIO-RELATED"/>
    <property type="match status" value="1"/>
</dbReference>
<protein>
    <recommendedName>
        <fullName evidence="6">PUM-HD domain-containing protein</fullName>
    </recommendedName>
</protein>
<evidence type="ECO:0000256" key="4">
    <source>
        <dbReference type="PROSITE-ProRule" id="PRU00317"/>
    </source>
</evidence>
<dbReference type="SUPFAM" id="SSF48371">
    <property type="entry name" value="ARM repeat"/>
    <property type="match status" value="1"/>
</dbReference>
<dbReference type="PROSITE" id="PS50302">
    <property type="entry name" value="PUM"/>
    <property type="match status" value="1"/>
</dbReference>
<dbReference type="Proteomes" id="UP000594263">
    <property type="component" value="Unplaced"/>
</dbReference>
<dbReference type="InterPro" id="IPR001313">
    <property type="entry name" value="Pumilio_RNA-bd_rpt"/>
</dbReference>
<dbReference type="GO" id="GO:0005737">
    <property type="term" value="C:cytoplasm"/>
    <property type="evidence" value="ECO:0007669"/>
    <property type="project" value="TreeGrafter"/>
</dbReference>
<dbReference type="Gene3D" id="1.25.10.10">
    <property type="entry name" value="Leucine-rich Repeat Variant"/>
    <property type="match status" value="1"/>
</dbReference>
<evidence type="ECO:0000256" key="1">
    <source>
        <dbReference type="ARBA" id="ARBA00022737"/>
    </source>
</evidence>
<dbReference type="Gramene" id="Kaladp0080s0089.1.v1.1">
    <property type="protein sequence ID" value="Kaladp0080s0089.1.v1.1"/>
    <property type="gene ID" value="Kaladp0080s0089.v1.1"/>
</dbReference>
<feature type="region of interest" description="Disordered" evidence="5">
    <location>
        <begin position="1"/>
        <end position="49"/>
    </location>
</feature>
<reference evidence="7" key="1">
    <citation type="submission" date="2021-01" db="UniProtKB">
        <authorList>
            <consortium name="EnsemblPlants"/>
        </authorList>
    </citation>
    <scope>IDENTIFICATION</scope>
</reference>
<sequence length="629" mass="67340">METDSDPNPNGVASVVQLSSGKPDTEVDALTMNDTDDPPSLPGQNLVSQSDSDEFLTPFVSSFLSDDLSPVNGFSSEPCSASGALQRSTVDGTPFAGDIFAWGNPSEGEVVAVQPSDDGTSVAVLRQLPPKPMTAEETSIHAYGYGPPQDFILTYYSTTPGSQSSTAPAQNSIFNNLGAAALSYDPCMNQNQIPGALIFHNPPAGHTITALTSPYASAGSGVEGIGAMMNGLRLGTPSSSISELAAPYASFNSPVGVMGGAPSIQMSPHEEGAGHIMGGTGMSVGDSSSLTDNSNADRFFCVHGLNKFVLGLAKTDGGARYLMAVMGDKNQADIDVIIEAVMTDVFGVMTDEPGLKLFRRLLDICSRTQKDLLFSRIIADPVQVIFCSLNSHGSRALISLIDHVKGSHGVQQLATILAMEIGTLLLDHQAGRVIGHCLIHLNAEQCEPLYEALIYCALSLAVHTHGCSWLYTVIDNIKGLHRTRLLNVLADNSVQLAGHRSGNYVVTYLLDLRDYRVTMKICSLLLGHYTHLATDKRGSHVVEKCIQTPGIRFVMDEFLNLTSTELERIACHEFGNYVIKTALTITEITCAPTSPGNGENQARENVLQKTEELRKLWKMKSSRSGEVSR</sequence>
<dbReference type="PANTHER" id="PTHR12537:SF137">
    <property type="entry name" value="PUMILIO HOMOLOG 16-RELATED"/>
    <property type="match status" value="1"/>
</dbReference>
<dbReference type="PROSITE" id="PS50303">
    <property type="entry name" value="PUM_HD"/>
    <property type="match status" value="1"/>
</dbReference>
<keyword evidence="1" id="KW-0677">Repeat</keyword>
<dbReference type="SMART" id="SM00025">
    <property type="entry name" value="Pumilio"/>
    <property type="match status" value="5"/>
</dbReference>
<evidence type="ECO:0000259" key="6">
    <source>
        <dbReference type="PROSITE" id="PS50303"/>
    </source>
</evidence>
<evidence type="ECO:0000313" key="7">
    <source>
        <dbReference type="EnsemblPlants" id="Kaladp0080s0089.1.v1.1"/>
    </source>
</evidence>
<proteinExistence type="predicted"/>
<feature type="domain" description="PUM-HD" evidence="6">
    <location>
        <begin position="283"/>
        <end position="624"/>
    </location>
</feature>
<dbReference type="GO" id="GO:0003729">
    <property type="term" value="F:mRNA binding"/>
    <property type="evidence" value="ECO:0007669"/>
    <property type="project" value="TreeGrafter"/>
</dbReference>
<dbReference type="AlphaFoldDB" id="A0A7N0UQ60"/>
<keyword evidence="8" id="KW-1185">Reference proteome</keyword>
<accession>A0A7N0UQ60</accession>
<evidence type="ECO:0000256" key="5">
    <source>
        <dbReference type="SAM" id="MobiDB-lite"/>
    </source>
</evidence>
<keyword evidence="3" id="KW-0694">RNA-binding</keyword>
<evidence type="ECO:0000256" key="2">
    <source>
        <dbReference type="ARBA" id="ARBA00022845"/>
    </source>
</evidence>
<keyword evidence="2" id="KW-0810">Translation regulation</keyword>
<dbReference type="GO" id="GO:0006417">
    <property type="term" value="P:regulation of translation"/>
    <property type="evidence" value="ECO:0007669"/>
    <property type="project" value="UniProtKB-KW"/>
</dbReference>